<protein>
    <recommendedName>
        <fullName evidence="1">N-acetyltransferase domain-containing protein</fullName>
    </recommendedName>
</protein>
<dbReference type="RefSeq" id="WP_042267035.1">
    <property type="nucleotide sequence ID" value="NZ_CP009287.1"/>
</dbReference>
<dbReference type="PANTHER" id="PTHR31143">
    <property type="match status" value="1"/>
</dbReference>
<proteinExistence type="predicted"/>
<dbReference type="HOGENOM" id="CLU_074296_0_0_9"/>
<dbReference type="InterPro" id="IPR016181">
    <property type="entry name" value="Acyl_CoA_acyltransferase"/>
</dbReference>
<dbReference type="InterPro" id="IPR027365">
    <property type="entry name" value="GNAT_acetyltra_YdfB-like"/>
</dbReference>
<accession>A0A089MBB5</accession>
<evidence type="ECO:0000259" key="1">
    <source>
        <dbReference type="PROSITE" id="PS51186"/>
    </source>
</evidence>
<feature type="domain" description="N-acetyltransferase" evidence="1">
    <location>
        <begin position="134"/>
        <end position="281"/>
    </location>
</feature>
<dbReference type="AlphaFoldDB" id="A0A089MBB5"/>
<dbReference type="InterPro" id="IPR000182">
    <property type="entry name" value="GNAT_dom"/>
</dbReference>
<evidence type="ECO:0000313" key="3">
    <source>
        <dbReference type="Proteomes" id="UP000029500"/>
    </source>
</evidence>
<dbReference type="STRING" id="189425.PGRAT_20000"/>
<gene>
    <name evidence="2" type="ORF">PGRAT_20000</name>
</gene>
<dbReference type="OrthoDB" id="2773476at2"/>
<keyword evidence="3" id="KW-1185">Reference proteome</keyword>
<dbReference type="Pfam" id="PF12746">
    <property type="entry name" value="GNAT_acetyltran"/>
    <property type="match status" value="1"/>
</dbReference>
<organism evidence="2 3">
    <name type="scientific">Paenibacillus graminis</name>
    <dbReference type="NCBI Taxonomy" id="189425"/>
    <lineage>
        <taxon>Bacteria</taxon>
        <taxon>Bacillati</taxon>
        <taxon>Bacillota</taxon>
        <taxon>Bacilli</taxon>
        <taxon>Bacillales</taxon>
        <taxon>Paenibacillaceae</taxon>
        <taxon>Paenibacillus</taxon>
    </lineage>
</organism>
<dbReference type="SUPFAM" id="SSF55729">
    <property type="entry name" value="Acyl-CoA N-acyltransferases (Nat)"/>
    <property type="match status" value="1"/>
</dbReference>
<reference evidence="2 3" key="1">
    <citation type="submission" date="2014-08" db="EMBL/GenBank/DDBJ databases">
        <title>Comparative genomics of the Paenibacillus odorifer group.</title>
        <authorList>
            <person name="den Bakker H.C."/>
            <person name="Tsai Y.-C."/>
            <person name="Martin N."/>
            <person name="Korlach J."/>
            <person name="Wiedmann M."/>
        </authorList>
    </citation>
    <scope>NUCLEOTIDE SEQUENCE [LARGE SCALE GENOMIC DNA]</scope>
    <source>
        <strain evidence="2 3">DSM 15220</strain>
    </source>
</reference>
<name>A0A089MBB5_9BACL</name>
<dbReference type="Proteomes" id="UP000029500">
    <property type="component" value="Chromosome"/>
</dbReference>
<dbReference type="eggNOG" id="COG1670">
    <property type="taxonomic scope" value="Bacteria"/>
</dbReference>
<dbReference type="PANTHER" id="PTHR31143:SF2">
    <property type="entry name" value="FR47-LIKE DOMAIN-CONTAINING PROTEIN-RELATED"/>
    <property type="match status" value="1"/>
</dbReference>
<dbReference type="KEGG" id="pgm:PGRAT_20000"/>
<dbReference type="Gene3D" id="3.40.630.30">
    <property type="match status" value="1"/>
</dbReference>
<dbReference type="GO" id="GO:0016747">
    <property type="term" value="F:acyltransferase activity, transferring groups other than amino-acyl groups"/>
    <property type="evidence" value="ECO:0007669"/>
    <property type="project" value="InterPro"/>
</dbReference>
<sequence>MIELEVQDYYKGLPALDQVKINTLFARAVLEQRIPGKVYADSKEKPDAFYVVHPYGMSLVYGNATNPDIQRWLSDYITDKAEIRVHAEWLQGDPAGAWSERIDAVAAAHNSVLPGSGGVSQQDDQRAIQRNTRVNFRLDHEAYFAARAQFFKQDADLVRTGKEHFSAQAGSVVPRFFWRDEEHFLAEGIGYSILEDGRVVSTAFSSCSTADQLEIGIETGEASRGKGYAFTVCAALIDYCFDHHLEPVWACRLENQGSYHLAQKLGFRPSLTLPYYRLVHR</sequence>
<evidence type="ECO:0000313" key="2">
    <source>
        <dbReference type="EMBL" id="AIQ69655.1"/>
    </source>
</evidence>
<dbReference type="PROSITE" id="PS51186">
    <property type="entry name" value="GNAT"/>
    <property type="match status" value="1"/>
</dbReference>
<dbReference type="EMBL" id="CP009287">
    <property type="protein sequence ID" value="AIQ69655.1"/>
    <property type="molecule type" value="Genomic_DNA"/>
</dbReference>